<dbReference type="Gene3D" id="3.30.70.3400">
    <property type="match status" value="1"/>
</dbReference>
<keyword evidence="1" id="KW-0813">Transport</keyword>
<evidence type="ECO:0000256" key="7">
    <source>
        <dbReference type="ARBA" id="ARBA00023136"/>
    </source>
</evidence>
<reference evidence="10" key="1">
    <citation type="journal article" date="2014" name="Front. Microbiol.">
        <title>High frequency of phylogenetically diverse reductive dehalogenase-homologous genes in deep subseafloor sedimentary metagenomes.</title>
        <authorList>
            <person name="Kawai M."/>
            <person name="Futagami T."/>
            <person name="Toyoda A."/>
            <person name="Takaki Y."/>
            <person name="Nishi S."/>
            <person name="Hori S."/>
            <person name="Arai W."/>
            <person name="Tsubouchi T."/>
            <person name="Morono Y."/>
            <person name="Uchiyama I."/>
            <person name="Ito T."/>
            <person name="Fujiyama A."/>
            <person name="Inagaki F."/>
            <person name="Takami H."/>
        </authorList>
    </citation>
    <scope>NUCLEOTIDE SEQUENCE</scope>
    <source>
        <strain evidence="10">Expedition CK06-06</strain>
    </source>
</reference>
<comment type="caution">
    <text evidence="10">The sequence shown here is derived from an EMBL/GenBank/DDBJ whole genome shotgun (WGS) entry which is preliminary data.</text>
</comment>
<dbReference type="Pfam" id="PF21760">
    <property type="entry name" value="SecD_1st"/>
    <property type="match status" value="1"/>
</dbReference>
<dbReference type="PANTHER" id="PTHR30081:SF1">
    <property type="entry name" value="PROTEIN TRANSLOCASE SUBUNIT SECD"/>
    <property type="match status" value="1"/>
</dbReference>
<feature type="non-terminal residue" evidence="10">
    <location>
        <position position="1"/>
    </location>
</feature>
<keyword evidence="3" id="KW-0812">Transmembrane</keyword>
<dbReference type="Pfam" id="PF22599">
    <property type="entry name" value="SecDF_P1_head"/>
    <property type="match status" value="1"/>
</dbReference>
<evidence type="ECO:0000256" key="4">
    <source>
        <dbReference type="ARBA" id="ARBA00022927"/>
    </source>
</evidence>
<keyword evidence="6" id="KW-0811">Translocation</keyword>
<keyword evidence="2" id="KW-1003">Cell membrane</keyword>
<accession>X0U0R8</accession>
<evidence type="ECO:0000256" key="6">
    <source>
        <dbReference type="ARBA" id="ARBA00023010"/>
    </source>
</evidence>
<evidence type="ECO:0000256" key="1">
    <source>
        <dbReference type="ARBA" id="ARBA00022448"/>
    </source>
</evidence>
<evidence type="ECO:0000256" key="3">
    <source>
        <dbReference type="ARBA" id="ARBA00022692"/>
    </source>
</evidence>
<evidence type="ECO:0008006" key="11">
    <source>
        <dbReference type="Google" id="ProtNLM"/>
    </source>
</evidence>
<dbReference type="InterPro" id="IPR054384">
    <property type="entry name" value="SecDF_P1_head"/>
</dbReference>
<proteinExistence type="predicted"/>
<keyword evidence="7" id="KW-0472">Membrane</keyword>
<evidence type="ECO:0000259" key="9">
    <source>
        <dbReference type="Pfam" id="PF22599"/>
    </source>
</evidence>
<dbReference type="EMBL" id="BARS01018396">
    <property type="protein sequence ID" value="GAF93997.1"/>
    <property type="molecule type" value="Genomic_DNA"/>
</dbReference>
<dbReference type="PANTHER" id="PTHR30081">
    <property type="entry name" value="PROTEIN-EXPORT MEMBRANE PROTEIN SEC"/>
    <property type="match status" value="1"/>
</dbReference>
<dbReference type="GO" id="GO:0005886">
    <property type="term" value="C:plasma membrane"/>
    <property type="evidence" value="ECO:0007669"/>
    <property type="project" value="TreeGrafter"/>
</dbReference>
<protein>
    <recommendedName>
        <fullName evidence="11">Protein translocase subunit SecD</fullName>
    </recommendedName>
</protein>
<keyword evidence="5" id="KW-1133">Transmembrane helix</keyword>
<evidence type="ECO:0000313" key="10">
    <source>
        <dbReference type="EMBL" id="GAF93997.1"/>
    </source>
</evidence>
<organism evidence="10">
    <name type="scientific">marine sediment metagenome</name>
    <dbReference type="NCBI Taxonomy" id="412755"/>
    <lineage>
        <taxon>unclassified sequences</taxon>
        <taxon>metagenomes</taxon>
        <taxon>ecological metagenomes</taxon>
    </lineage>
</organism>
<dbReference type="InterPro" id="IPR022646">
    <property type="entry name" value="SecD/SecF_CS"/>
</dbReference>
<evidence type="ECO:0000256" key="2">
    <source>
        <dbReference type="ARBA" id="ARBA00022475"/>
    </source>
</evidence>
<sequence length="276" mass="30340">FALALSIVLPIDEGVLGRRGIRLGLDLQGGIHVVYKADLSSVERSDWDNAVEGVMAVLGNRINPMGVTEPVIQKQGSDRILVELPGLSITDKEKEGLSRVAILEFGELAAEEEEAKWENEWGRWKPAMAIIDGEEKTLSSRYFKENTYVDRDNLGGIELIFEWDEEGSELSEEITGRLINQPMGIFEGDEALRGDDGRPIAPTVQSTIVSRGRITGLSLNEATRLSSQLNAGRLPVPLEIIYDQTVSPILGADFIDMSLKAGLIGIVLVMLFMIVY</sequence>
<dbReference type="AlphaFoldDB" id="X0U0R8"/>
<dbReference type="GO" id="GO:0015031">
    <property type="term" value="P:protein transport"/>
    <property type="evidence" value="ECO:0007669"/>
    <property type="project" value="UniProtKB-KW"/>
</dbReference>
<dbReference type="InterPro" id="IPR022813">
    <property type="entry name" value="SecD/SecF_arch_bac"/>
</dbReference>
<dbReference type="Gene3D" id="3.30.1360.200">
    <property type="match status" value="1"/>
</dbReference>
<feature type="domain" description="SecDF P1 head subdomain" evidence="9">
    <location>
        <begin position="153"/>
        <end position="236"/>
    </location>
</feature>
<feature type="non-terminal residue" evidence="10">
    <location>
        <position position="276"/>
    </location>
</feature>
<feature type="domain" description="Protein translocase subunit SecDF P1" evidence="8">
    <location>
        <begin position="52"/>
        <end position="107"/>
    </location>
</feature>
<gene>
    <name evidence="10" type="ORF">S01H1_29934</name>
</gene>
<dbReference type="InterPro" id="IPR048631">
    <property type="entry name" value="SecD_1st"/>
</dbReference>
<evidence type="ECO:0000259" key="8">
    <source>
        <dbReference type="Pfam" id="PF21760"/>
    </source>
</evidence>
<keyword evidence="4" id="KW-0653">Protein transport</keyword>
<evidence type="ECO:0000256" key="5">
    <source>
        <dbReference type="ARBA" id="ARBA00022989"/>
    </source>
</evidence>
<dbReference type="Pfam" id="PF07549">
    <property type="entry name" value="Sec_GG"/>
    <property type="match status" value="1"/>
</dbReference>
<name>X0U0R8_9ZZZZ</name>